<organism evidence="3">
    <name type="scientific">Cacopsylla melanoneura</name>
    <dbReference type="NCBI Taxonomy" id="428564"/>
    <lineage>
        <taxon>Eukaryota</taxon>
        <taxon>Metazoa</taxon>
        <taxon>Ecdysozoa</taxon>
        <taxon>Arthropoda</taxon>
        <taxon>Hexapoda</taxon>
        <taxon>Insecta</taxon>
        <taxon>Pterygota</taxon>
        <taxon>Neoptera</taxon>
        <taxon>Paraneoptera</taxon>
        <taxon>Hemiptera</taxon>
        <taxon>Sternorrhyncha</taxon>
        <taxon>Psylloidea</taxon>
        <taxon>Psyllidae</taxon>
        <taxon>Psyllinae</taxon>
        <taxon>Cacopsylla</taxon>
    </lineage>
</organism>
<dbReference type="Pfam" id="PF03372">
    <property type="entry name" value="Exo_endo_phos"/>
    <property type="match status" value="1"/>
</dbReference>
<dbReference type="SUPFAM" id="SSF56672">
    <property type="entry name" value="DNA/RNA polymerases"/>
    <property type="match status" value="1"/>
</dbReference>
<protein>
    <submittedName>
        <fullName evidence="3">Craniofacial development protein 2</fullName>
    </submittedName>
</protein>
<dbReference type="SUPFAM" id="SSF56219">
    <property type="entry name" value="DNase I-like"/>
    <property type="match status" value="1"/>
</dbReference>
<accession>A0A8D8R3N8</accession>
<dbReference type="GO" id="GO:0003824">
    <property type="term" value="F:catalytic activity"/>
    <property type="evidence" value="ECO:0007669"/>
    <property type="project" value="InterPro"/>
</dbReference>
<dbReference type="CDD" id="cd01650">
    <property type="entry name" value="RT_nLTR_like"/>
    <property type="match status" value="1"/>
</dbReference>
<dbReference type="PANTHER" id="PTHR19446">
    <property type="entry name" value="REVERSE TRANSCRIPTASES"/>
    <property type="match status" value="1"/>
</dbReference>
<dbReference type="GO" id="GO:0071897">
    <property type="term" value="P:DNA biosynthetic process"/>
    <property type="evidence" value="ECO:0007669"/>
    <property type="project" value="UniProtKB-ARBA"/>
</dbReference>
<feature type="compositionally biased region" description="Basic and acidic residues" evidence="1">
    <location>
        <begin position="28"/>
        <end position="45"/>
    </location>
</feature>
<dbReference type="PROSITE" id="PS50878">
    <property type="entry name" value="RT_POL"/>
    <property type="match status" value="1"/>
</dbReference>
<dbReference type="EMBL" id="HBUF01129175">
    <property type="protein sequence ID" value="CAG6643823.1"/>
    <property type="molecule type" value="Transcribed_RNA"/>
</dbReference>
<evidence type="ECO:0000313" key="3">
    <source>
        <dbReference type="EMBL" id="CAG6643823.1"/>
    </source>
</evidence>
<dbReference type="Gene3D" id="3.30.70.270">
    <property type="match status" value="1"/>
</dbReference>
<dbReference type="InterPro" id="IPR036691">
    <property type="entry name" value="Endo/exonu/phosph_ase_sf"/>
</dbReference>
<dbReference type="InterPro" id="IPR005135">
    <property type="entry name" value="Endo/exonuclease/phosphatase"/>
</dbReference>
<dbReference type="InterPro" id="IPR000477">
    <property type="entry name" value="RT_dom"/>
</dbReference>
<reference evidence="3" key="1">
    <citation type="submission" date="2021-05" db="EMBL/GenBank/DDBJ databases">
        <authorList>
            <person name="Alioto T."/>
            <person name="Alioto T."/>
            <person name="Gomez Garrido J."/>
        </authorList>
    </citation>
    <scope>NUCLEOTIDE SEQUENCE</scope>
</reference>
<dbReference type="Gene3D" id="3.60.10.10">
    <property type="entry name" value="Endonuclease/exonuclease/phosphatase"/>
    <property type="match status" value="1"/>
</dbReference>
<dbReference type="InterPro" id="IPR043128">
    <property type="entry name" value="Rev_trsase/Diguanyl_cyclase"/>
</dbReference>
<dbReference type="CDD" id="cd09076">
    <property type="entry name" value="L1-EN"/>
    <property type="match status" value="1"/>
</dbReference>
<dbReference type="InterPro" id="IPR043502">
    <property type="entry name" value="DNA/RNA_pol_sf"/>
</dbReference>
<sequence length="824" mass="96830">MMESPEKIISGVKAVPHSDLRGGTSRDCGSRRKKDENTKKTKDKSGRYATWNVRTLLQNSKLENLKMEMTNMDLDVLGIAEMRWPDEGDFWSGEYRIIHSGTIENKPGQGGVGVMLKKDLGKRVKGYVHRKGRVILVKLDTHPVNTTIIQVYMPTSQHEDSYVEEIYEEIQILLDQTKVDENVILMGDFNARVGRGEELPYVGQYGLGDRNERGDRLVELCAKNNLVITNTWFKHHERRIYTWKSPGDKYRTQIDYIIVRQRYRNQIKDSRSYASPDIASDHNMVMAKGIIKFKSLNRKTCKKWDMKLLKEDTRKKNYERKTDECEINMGENVHNNWTEIKTAIQKAAQETVKREKPTPRKEWITEEILEMIEERRILKNDKTEEGQTKYKALRNRINRESRLAKETFLQEKCKTINQFIHQNKMESAYALAKNFFGEKKMKSNTIEDENGKLLFESEKIARRWQTYLETLYDGERTFNDHDIIENNVNIEDNEHEISRKEFDDALKKLKDKKSPGIDEIPAELLKNAGNKTKDCLYQVICQIYEEGNILEDFTKCKICVIPKKTGTTKCNEHRTLSLLSHASKILTNIIINRIEDKIEMTLSDDQFGFRKGRGTRDAILSLRLLLEKRLRKNQNTYIAFIDLEKAFDQVEWKTLFEILKEKGINHKDRRVIWNLYKNESAVFECNENTSEARIRQGVRQGCCLSPVLFNCYIQKALDEVRTEMSEWDGIRVEGIKVDMIRYADDIALTAESVEELKETLEKMKYILNTKYNMRINKNKTKTMVISKNEEQIRISLDDVELKQVKEFLPWRKNYPRWKMFKRDC</sequence>
<proteinExistence type="predicted"/>
<feature type="domain" description="Reverse transcriptase" evidence="2">
    <location>
        <begin position="542"/>
        <end position="796"/>
    </location>
</feature>
<feature type="region of interest" description="Disordered" evidence="1">
    <location>
        <begin position="1"/>
        <end position="45"/>
    </location>
</feature>
<dbReference type="Pfam" id="PF00078">
    <property type="entry name" value="RVT_1"/>
    <property type="match status" value="1"/>
</dbReference>
<evidence type="ECO:0000259" key="2">
    <source>
        <dbReference type="PROSITE" id="PS50878"/>
    </source>
</evidence>
<name>A0A8D8R3N8_9HEMI</name>
<dbReference type="AlphaFoldDB" id="A0A8D8R3N8"/>
<evidence type="ECO:0000256" key="1">
    <source>
        <dbReference type="SAM" id="MobiDB-lite"/>
    </source>
</evidence>